<keyword evidence="2" id="KW-1133">Transmembrane helix</keyword>
<accession>A8XG69</accession>
<feature type="transmembrane region" description="Helical" evidence="2">
    <location>
        <begin position="262"/>
        <end position="281"/>
    </location>
</feature>
<dbReference type="Proteomes" id="UP000008549">
    <property type="component" value="Unassembled WGS sequence"/>
</dbReference>
<sequence>MSTTNSFFRFPDIRRRRMNSTIQFYSWESRKEEEIIYFFTKTKPKGSLFGGSEELANFLSNFVRKLLFNLQEHTRILYQPVLSKFWFIQEIALLLEPGNSQFSGTSTEYSGKKTAEKEEGRKTGTSEVSNSLISRKFPADNFCFRFSLFEKIYPIYSPRDKPIIPLFSVAHTLFDSQDFQICSGFHIFQMLQLFFSLFHIFEGSRIFLFLEFQIFQNYFLNFKFFRFLGNPGFQIFASSRISEFRSFQNFQSFLKFSKFVRFPDFLIFSKFLIFLALPIWLPDV</sequence>
<feature type="region of interest" description="Disordered" evidence="1">
    <location>
        <begin position="102"/>
        <end position="123"/>
    </location>
</feature>
<feature type="compositionally biased region" description="Basic and acidic residues" evidence="1">
    <location>
        <begin position="110"/>
        <end position="123"/>
    </location>
</feature>
<proteinExistence type="predicted"/>
<keyword evidence="2" id="KW-0812">Transmembrane</keyword>
<keyword evidence="4" id="KW-1185">Reference proteome</keyword>
<evidence type="ECO:0000313" key="4">
    <source>
        <dbReference type="Proteomes" id="UP000008549"/>
    </source>
</evidence>
<dbReference type="EMBL" id="HE600940">
    <property type="protein sequence ID" value="CAP31575.1"/>
    <property type="molecule type" value="Genomic_DNA"/>
</dbReference>
<evidence type="ECO:0000256" key="2">
    <source>
        <dbReference type="SAM" id="Phobius"/>
    </source>
</evidence>
<dbReference type="GeneID" id="8582124"/>
<dbReference type="HOGENOM" id="CLU_980803_0_0_1"/>
<gene>
    <name evidence="3 5" type="ORF">CBG12627</name>
    <name evidence="3" type="ORF">CBG_12627</name>
</gene>
<evidence type="ECO:0000313" key="3">
    <source>
        <dbReference type="EMBL" id="CAP31575.1"/>
    </source>
</evidence>
<reference evidence="3 4" key="1">
    <citation type="journal article" date="2003" name="PLoS Biol.">
        <title>The genome sequence of Caenorhabditis briggsae: a platform for comparative genomics.</title>
        <authorList>
            <person name="Stein L.D."/>
            <person name="Bao Z."/>
            <person name="Blasiar D."/>
            <person name="Blumenthal T."/>
            <person name="Brent M.R."/>
            <person name="Chen N."/>
            <person name="Chinwalla A."/>
            <person name="Clarke L."/>
            <person name="Clee C."/>
            <person name="Coghlan A."/>
            <person name="Coulson A."/>
            <person name="D'Eustachio P."/>
            <person name="Fitch D.H."/>
            <person name="Fulton L.A."/>
            <person name="Fulton R.E."/>
            <person name="Griffiths-Jones S."/>
            <person name="Harris T.W."/>
            <person name="Hillier L.W."/>
            <person name="Kamath R."/>
            <person name="Kuwabara P.E."/>
            <person name="Mardis E.R."/>
            <person name="Marra M.A."/>
            <person name="Miner T.L."/>
            <person name="Minx P."/>
            <person name="Mullikin J.C."/>
            <person name="Plumb R.W."/>
            <person name="Rogers J."/>
            <person name="Schein J.E."/>
            <person name="Sohrmann M."/>
            <person name="Spieth J."/>
            <person name="Stajich J.E."/>
            <person name="Wei C."/>
            <person name="Willey D."/>
            <person name="Wilson R.K."/>
            <person name="Durbin R."/>
            <person name="Waterston R.H."/>
        </authorList>
    </citation>
    <scope>NUCLEOTIDE SEQUENCE [LARGE SCALE GENOMIC DNA]</scope>
    <source>
        <strain evidence="3 4">AF16</strain>
    </source>
</reference>
<dbReference type="AlphaFoldDB" id="A8XG69"/>
<protein>
    <submittedName>
        <fullName evidence="3">Protein CBG12627</fullName>
    </submittedName>
</protein>
<dbReference type="WormBase" id="CBG12627">
    <property type="protein sequence ID" value="CBP17637"/>
    <property type="gene ID" value="WBGene00033545"/>
</dbReference>
<dbReference type="CTD" id="8582124"/>
<dbReference type="RefSeq" id="XP_002640128.1">
    <property type="nucleotide sequence ID" value="XM_002640082.1"/>
</dbReference>
<dbReference type="InParanoid" id="A8XG69"/>
<organism evidence="3 4">
    <name type="scientific">Caenorhabditis briggsae</name>
    <dbReference type="NCBI Taxonomy" id="6238"/>
    <lineage>
        <taxon>Eukaryota</taxon>
        <taxon>Metazoa</taxon>
        <taxon>Ecdysozoa</taxon>
        <taxon>Nematoda</taxon>
        <taxon>Chromadorea</taxon>
        <taxon>Rhabditida</taxon>
        <taxon>Rhabditina</taxon>
        <taxon>Rhabditomorpha</taxon>
        <taxon>Rhabditoidea</taxon>
        <taxon>Rhabditidae</taxon>
        <taxon>Peloderinae</taxon>
        <taxon>Caenorhabditis</taxon>
    </lineage>
</organism>
<reference evidence="3 4" key="2">
    <citation type="journal article" date="2011" name="PLoS Genet.">
        <title>Caenorhabditis briggsae recombinant inbred line genotypes reveal inter-strain incompatibility and the evolution of recombination.</title>
        <authorList>
            <person name="Ross J.A."/>
            <person name="Koboldt D.C."/>
            <person name="Staisch J.E."/>
            <person name="Chamberlin H.M."/>
            <person name="Gupta B.P."/>
            <person name="Miller R.D."/>
            <person name="Baird S.E."/>
            <person name="Haag E.S."/>
        </authorList>
    </citation>
    <scope>NUCLEOTIDE SEQUENCE [LARGE SCALE GENOMIC DNA]</scope>
    <source>
        <strain evidence="3 4">AF16</strain>
    </source>
</reference>
<dbReference type="KEGG" id="cbr:CBG_12627"/>
<name>A8XG69_CAEBR</name>
<keyword evidence="2" id="KW-0472">Membrane</keyword>
<evidence type="ECO:0000256" key="1">
    <source>
        <dbReference type="SAM" id="MobiDB-lite"/>
    </source>
</evidence>
<evidence type="ECO:0000313" key="5">
    <source>
        <dbReference type="WormBase" id="CBG12627"/>
    </source>
</evidence>